<protein>
    <submittedName>
        <fullName evidence="1">Carboxymuconolactone decarboxylase family protein</fullName>
    </submittedName>
</protein>
<gene>
    <name evidence="1" type="ORF">MW7_013935</name>
</gene>
<evidence type="ECO:0000313" key="2">
    <source>
        <dbReference type="Proteomes" id="UP000004277"/>
    </source>
</evidence>
<sequence length="182" mass="20639">MSHRGALRRLIHITLTLEIDDMHATAHAPRQDYLRITPSLFRKYLDFSMAIPLDHTLRVLVDIRASQLNGCAFCLDMHVKQGKLHGERELRLHHVAIWRESPLFSARERAALAWTEALTRLDTAGVSDALYAEASEHLLPDELNALTYQVMAINGWNRINIAFRQTPGSQDKAFGLDKADMA</sequence>
<comment type="caution">
    <text evidence="1">The sequence shown here is derived from an EMBL/GenBank/DDBJ whole genome shotgun (WGS) entry which is preliminary data.</text>
</comment>
<evidence type="ECO:0000313" key="1">
    <source>
        <dbReference type="EMBL" id="TMS57058.1"/>
    </source>
</evidence>
<organism evidence="1 2">
    <name type="scientific">Imbroritus primus</name>
    <dbReference type="NCBI Taxonomy" id="3058603"/>
    <lineage>
        <taxon>Bacteria</taxon>
        <taxon>Pseudomonadati</taxon>
        <taxon>Pseudomonadota</taxon>
        <taxon>Betaproteobacteria</taxon>
        <taxon>Burkholderiales</taxon>
        <taxon>Burkholderiaceae</taxon>
        <taxon>Imbroritus</taxon>
    </lineage>
</organism>
<proteinExistence type="predicted"/>
<dbReference type="EMBL" id="AKCV02000025">
    <property type="protein sequence ID" value="TMS57058.1"/>
    <property type="molecule type" value="Genomic_DNA"/>
</dbReference>
<reference evidence="1" key="1">
    <citation type="submission" date="2019-05" db="EMBL/GenBank/DDBJ databases">
        <title>Revised genome assembly of Burkholderiaceae (previously Ralstonia) sp. PBA.</title>
        <authorList>
            <person name="Gan H.M."/>
        </authorList>
    </citation>
    <scope>NUCLEOTIDE SEQUENCE</scope>
    <source>
        <strain evidence="1">PBA</strain>
    </source>
</reference>
<dbReference type="Proteomes" id="UP000004277">
    <property type="component" value="Unassembled WGS sequence"/>
</dbReference>
<keyword evidence="2" id="KW-1185">Reference proteome</keyword>
<name>A0ACD3SLL8_9BURK</name>
<accession>A0ACD3SLL8</accession>